<evidence type="ECO:0000313" key="1">
    <source>
        <dbReference type="EMBL" id="EQB61855.1"/>
    </source>
</evidence>
<keyword evidence="2" id="KW-1185">Reference proteome</keyword>
<sequence>MPLHTYMSINYNHLYISYSLFKNNNFTIFKPIYDTNQCDYGISLITKYSLSTIILSTNCNIKIYKIFKDQKIKICLIEDKHFRNTNSELGLCV</sequence>
<dbReference type="Proteomes" id="UP000053780">
    <property type="component" value="Unassembled WGS sequence"/>
</dbReference>
<dbReference type="OrthoDB" id="2188923at2759"/>
<proteinExistence type="predicted"/>
<name>T0MLD7_9MICR</name>
<accession>T0MLD7</accession>
<dbReference type="EMBL" id="KE647075">
    <property type="protein sequence ID" value="EQB61855.1"/>
    <property type="molecule type" value="Genomic_DNA"/>
</dbReference>
<dbReference type="AlphaFoldDB" id="T0MLD7"/>
<dbReference type="VEuPathDB" id="MicrosporidiaDB:NAPIS_ORF00569"/>
<dbReference type="HOGENOM" id="CLU_2400229_0_0_1"/>
<reference evidence="1 2" key="1">
    <citation type="journal article" date="2013" name="BMC Genomics">
        <title>Genome sequencing and comparative genomics of honey bee microsporidia, Nosema apis reveal novel insights into host-parasite interactions.</title>
        <authorList>
            <person name="Chen Yp."/>
            <person name="Pettis J.S."/>
            <person name="Zhao Y."/>
            <person name="Liu X."/>
            <person name="Tallon L.J."/>
            <person name="Sadzewicz L.D."/>
            <person name="Li R."/>
            <person name="Zheng H."/>
            <person name="Huang S."/>
            <person name="Zhang X."/>
            <person name="Hamilton M.C."/>
            <person name="Pernal S.F."/>
            <person name="Melathopoulos A.P."/>
            <person name="Yan X."/>
            <person name="Evans J.D."/>
        </authorList>
    </citation>
    <scope>NUCLEOTIDE SEQUENCE [LARGE SCALE GENOMIC DNA]</scope>
    <source>
        <strain evidence="1 2">BRL 01</strain>
    </source>
</reference>
<evidence type="ECO:0000313" key="2">
    <source>
        <dbReference type="Proteomes" id="UP000053780"/>
    </source>
</evidence>
<protein>
    <submittedName>
        <fullName evidence="1">Uncharacterized protein</fullName>
    </submittedName>
</protein>
<organism evidence="1 2">
    <name type="scientific">Vairimorpha apis BRL 01</name>
    <dbReference type="NCBI Taxonomy" id="1037528"/>
    <lineage>
        <taxon>Eukaryota</taxon>
        <taxon>Fungi</taxon>
        <taxon>Fungi incertae sedis</taxon>
        <taxon>Microsporidia</taxon>
        <taxon>Nosematidae</taxon>
        <taxon>Vairimorpha</taxon>
    </lineage>
</organism>
<gene>
    <name evidence="1" type="ORF">NAPIS_ORF00569</name>
</gene>